<evidence type="ECO:0000313" key="1">
    <source>
        <dbReference type="EMBL" id="PNF19375.1"/>
    </source>
</evidence>
<dbReference type="PANTHER" id="PTHR21261:SF8">
    <property type="entry name" value="BEATEN PATH IA, ISOFORM B-RELATED"/>
    <property type="match status" value="1"/>
</dbReference>
<gene>
    <name evidence="1" type="ORF">B7P43_G04929</name>
</gene>
<evidence type="ECO:0000313" key="2">
    <source>
        <dbReference type="Proteomes" id="UP000235965"/>
    </source>
</evidence>
<organism evidence="1 2">
    <name type="scientific">Cryptotermes secundus</name>
    <dbReference type="NCBI Taxonomy" id="105785"/>
    <lineage>
        <taxon>Eukaryota</taxon>
        <taxon>Metazoa</taxon>
        <taxon>Ecdysozoa</taxon>
        <taxon>Arthropoda</taxon>
        <taxon>Hexapoda</taxon>
        <taxon>Insecta</taxon>
        <taxon>Pterygota</taxon>
        <taxon>Neoptera</taxon>
        <taxon>Polyneoptera</taxon>
        <taxon>Dictyoptera</taxon>
        <taxon>Blattodea</taxon>
        <taxon>Blattoidea</taxon>
        <taxon>Termitoidae</taxon>
        <taxon>Kalotermitidae</taxon>
        <taxon>Cryptotermitinae</taxon>
        <taxon>Cryptotermes</taxon>
    </lineage>
</organism>
<reference evidence="1 2" key="1">
    <citation type="submission" date="2017-12" db="EMBL/GenBank/DDBJ databases">
        <title>Hemimetabolous genomes reveal molecular basis of termite eusociality.</title>
        <authorList>
            <person name="Harrison M.C."/>
            <person name="Jongepier E."/>
            <person name="Robertson H.M."/>
            <person name="Arning N."/>
            <person name="Bitard-Feildel T."/>
            <person name="Chao H."/>
            <person name="Childers C.P."/>
            <person name="Dinh H."/>
            <person name="Doddapaneni H."/>
            <person name="Dugan S."/>
            <person name="Gowin J."/>
            <person name="Greiner C."/>
            <person name="Han Y."/>
            <person name="Hu H."/>
            <person name="Hughes D.S.T."/>
            <person name="Huylmans A.-K."/>
            <person name="Kemena C."/>
            <person name="Kremer L.P.M."/>
            <person name="Lee S.L."/>
            <person name="Lopez-Ezquerra A."/>
            <person name="Mallet L."/>
            <person name="Monroy-Kuhn J.M."/>
            <person name="Moser A."/>
            <person name="Murali S.C."/>
            <person name="Muzny D.M."/>
            <person name="Otani S."/>
            <person name="Piulachs M.-D."/>
            <person name="Poelchau M."/>
            <person name="Qu J."/>
            <person name="Schaub F."/>
            <person name="Wada-Katsumata A."/>
            <person name="Worley K.C."/>
            <person name="Xie Q."/>
            <person name="Ylla G."/>
            <person name="Poulsen M."/>
            <person name="Gibbs R.A."/>
            <person name="Schal C."/>
            <person name="Richards S."/>
            <person name="Belles X."/>
            <person name="Korb J."/>
            <person name="Bornberg-Bauer E."/>
        </authorList>
    </citation>
    <scope>NUCLEOTIDE SEQUENCE [LARGE SCALE GENOMIC DNA]</scope>
    <source>
        <tissue evidence="1">Whole body</tissue>
    </source>
</reference>
<keyword evidence="2" id="KW-1185">Reference proteome</keyword>
<evidence type="ECO:0008006" key="3">
    <source>
        <dbReference type="Google" id="ProtNLM"/>
    </source>
</evidence>
<sequence>LKDVRVNVPAAILRGGTATLYCHFDLEGDSLYSVKWYKGRREFYRFTPKEDPAMKIFPIFGLEVEVFRIELDLNGLHDDAIQVTAPTGDYGGFVKLDTVV</sequence>
<accession>A0A2J7PSQ9</accession>
<dbReference type="EMBL" id="NEVH01021923">
    <property type="protein sequence ID" value="PNF19375.1"/>
    <property type="molecule type" value="Genomic_DNA"/>
</dbReference>
<dbReference type="OrthoDB" id="6419989at2759"/>
<dbReference type="Proteomes" id="UP000235965">
    <property type="component" value="Unassembled WGS sequence"/>
</dbReference>
<dbReference type="PANTHER" id="PTHR21261">
    <property type="entry name" value="BEAT PROTEIN"/>
    <property type="match status" value="1"/>
</dbReference>
<protein>
    <recommendedName>
        <fullName evidence="3">Ig-like domain-containing protein</fullName>
    </recommendedName>
</protein>
<dbReference type="AlphaFoldDB" id="A0A2J7PSQ9"/>
<comment type="caution">
    <text evidence="1">The sequence shown here is derived from an EMBL/GenBank/DDBJ whole genome shotgun (WGS) entry which is preliminary data.</text>
</comment>
<feature type="non-terminal residue" evidence="1">
    <location>
        <position position="1"/>
    </location>
</feature>
<name>A0A2J7PSQ9_9NEOP</name>
<proteinExistence type="predicted"/>
<dbReference type="STRING" id="105785.A0A2J7PSQ9"/>
<dbReference type="InParanoid" id="A0A2J7PSQ9"/>